<feature type="region of interest" description="Disordered" evidence="8">
    <location>
        <begin position="508"/>
        <end position="532"/>
    </location>
</feature>
<keyword evidence="9" id="KW-1133">Transmembrane helix</keyword>
<evidence type="ECO:0000256" key="10">
    <source>
        <dbReference type="SAM" id="SignalP"/>
    </source>
</evidence>
<gene>
    <name evidence="11" type="ORF">VNI00_016785</name>
</gene>
<keyword evidence="9" id="KW-0472">Membrane</keyword>
<evidence type="ECO:0000313" key="12">
    <source>
        <dbReference type="Proteomes" id="UP001383192"/>
    </source>
</evidence>
<evidence type="ECO:0000256" key="7">
    <source>
        <dbReference type="ARBA" id="ARBA00023295"/>
    </source>
</evidence>
<feature type="compositionally biased region" description="Low complexity" evidence="8">
    <location>
        <begin position="431"/>
        <end position="446"/>
    </location>
</feature>
<evidence type="ECO:0000256" key="2">
    <source>
        <dbReference type="ARBA" id="ARBA00009699"/>
    </source>
</evidence>
<evidence type="ECO:0000256" key="5">
    <source>
        <dbReference type="ARBA" id="ARBA00022801"/>
    </source>
</evidence>
<accession>A0AAW0BDV5</accession>
<dbReference type="GO" id="GO:0016052">
    <property type="term" value="P:carbohydrate catabolic process"/>
    <property type="evidence" value="ECO:0007669"/>
    <property type="project" value="InterPro"/>
</dbReference>
<proteinExistence type="inferred from homology"/>
<dbReference type="InterPro" id="IPR014480">
    <property type="entry name" value="Mannan-1_6-alpha_mannosidase"/>
</dbReference>
<dbReference type="EC" id="3.2.1.101" evidence="3"/>
<keyword evidence="4 10" id="KW-0732">Signal</keyword>
<evidence type="ECO:0000256" key="8">
    <source>
        <dbReference type="SAM" id="MobiDB-lite"/>
    </source>
</evidence>
<dbReference type="PANTHER" id="PTHR12145:SF36">
    <property type="entry name" value="MANNAN ENDO-1,6-ALPHA-MANNOSIDASE DCW1"/>
    <property type="match status" value="1"/>
</dbReference>
<dbReference type="GO" id="GO:0009272">
    <property type="term" value="P:fungal-type cell wall biogenesis"/>
    <property type="evidence" value="ECO:0007669"/>
    <property type="project" value="TreeGrafter"/>
</dbReference>
<feature type="compositionally biased region" description="Low complexity" evidence="8">
    <location>
        <begin position="515"/>
        <end position="531"/>
    </location>
</feature>
<evidence type="ECO:0000256" key="9">
    <source>
        <dbReference type="SAM" id="Phobius"/>
    </source>
</evidence>
<organism evidence="11 12">
    <name type="scientific">Paramarasmius palmivorus</name>
    <dbReference type="NCBI Taxonomy" id="297713"/>
    <lineage>
        <taxon>Eukaryota</taxon>
        <taxon>Fungi</taxon>
        <taxon>Dikarya</taxon>
        <taxon>Basidiomycota</taxon>
        <taxon>Agaricomycotina</taxon>
        <taxon>Agaricomycetes</taxon>
        <taxon>Agaricomycetidae</taxon>
        <taxon>Agaricales</taxon>
        <taxon>Marasmiineae</taxon>
        <taxon>Marasmiaceae</taxon>
        <taxon>Paramarasmius</taxon>
    </lineage>
</organism>
<keyword evidence="7" id="KW-0326">Glycosidase</keyword>
<keyword evidence="9" id="KW-0812">Transmembrane</keyword>
<comment type="caution">
    <text evidence="11">The sequence shown here is derived from an EMBL/GenBank/DDBJ whole genome shotgun (WGS) entry which is preliminary data.</text>
</comment>
<keyword evidence="6" id="KW-0325">Glycoprotein</keyword>
<evidence type="ECO:0000256" key="4">
    <source>
        <dbReference type="ARBA" id="ARBA00022729"/>
    </source>
</evidence>
<comment type="similarity">
    <text evidence="2">Belongs to the glycosyl hydrolase 76 family.</text>
</comment>
<dbReference type="Gene3D" id="1.50.10.20">
    <property type="match status" value="1"/>
</dbReference>
<sequence length="617" mass="65694">MFSLWALVPLFLSFLLSVSGQTFSSSPSWRKPDITSSIDQRIQVAGAALDRIANTLDSQGRLDASGVYYGTAGALYGQMAEFDRLTNQRKYQAQLRQYFLNAKSGFRSSSGFLTTFCESPAHFVLGVLVLTLLDSLYGYSAVLAYNAYQDTSFLEYAEDAWTLGRSYTLSSSDINTGKNSNKDFTLSKQCRNQPMVGGSFWSMDSKQGDIVGLASGSFLVLSASLAKATPNPIYSTAASESVQFIRAQLVNSDNVVLDSISADANKSCVTSSGNVFPYNSGWLLQGLAILKNTTDGDMEQFHDWVRYRNVLSGSVTSKAWQGDDGIIGVMIGGQPNGDPAMVQALLEIYRRADTPSDQRKFVRDYLGVQYNAVLDQATVPGSNVYGLSWNGPPGRTFDANAQYNALSILIGGISLADGTPSSTANGSPLATTTTTTTSDNASASGSEKSEESKSKSNTAAIIGGAVGGGLVLILGAVFGVLFYRRRRRTRSDFDTLEDQVGVLVHEMSYAPSPPSSSGSPRPSRHPSASASLGRGVGVITLVNRPSTSASASTVVSDSKSAIRLDAPTPAPAEHPNAPTLGAAGGSNSDMSTAQLVHLLHQRLNPMDDTPPEYHSTY</sequence>
<dbReference type="Pfam" id="PF03663">
    <property type="entry name" value="Glyco_hydro_76"/>
    <property type="match status" value="1"/>
</dbReference>
<feature type="transmembrane region" description="Helical" evidence="9">
    <location>
        <begin position="459"/>
        <end position="483"/>
    </location>
</feature>
<feature type="region of interest" description="Disordered" evidence="8">
    <location>
        <begin position="565"/>
        <end position="589"/>
    </location>
</feature>
<dbReference type="Proteomes" id="UP001383192">
    <property type="component" value="Unassembled WGS sequence"/>
</dbReference>
<feature type="chain" id="PRO_5043990324" description="mannan endo-1,6-alpha-mannosidase" evidence="10">
    <location>
        <begin position="21"/>
        <end position="617"/>
    </location>
</feature>
<keyword evidence="12" id="KW-1185">Reference proteome</keyword>
<feature type="compositionally biased region" description="Polar residues" evidence="8">
    <location>
        <begin position="421"/>
        <end position="430"/>
    </location>
</feature>
<protein>
    <recommendedName>
        <fullName evidence="3">mannan endo-1,6-alpha-mannosidase</fullName>
        <ecNumber evidence="3">3.2.1.101</ecNumber>
    </recommendedName>
</protein>
<evidence type="ECO:0000256" key="1">
    <source>
        <dbReference type="ARBA" id="ARBA00001452"/>
    </source>
</evidence>
<dbReference type="AlphaFoldDB" id="A0AAW0BDV5"/>
<feature type="signal peptide" evidence="10">
    <location>
        <begin position="1"/>
        <end position="20"/>
    </location>
</feature>
<evidence type="ECO:0000313" key="11">
    <source>
        <dbReference type="EMBL" id="KAK7023370.1"/>
    </source>
</evidence>
<comment type="catalytic activity">
    <reaction evidence="1">
        <text>Random hydrolysis of (1-&gt;6)-alpha-D-mannosidic linkages in unbranched (1-&gt;6)-mannans.</text>
        <dbReference type="EC" id="3.2.1.101"/>
    </reaction>
</comment>
<dbReference type="SUPFAM" id="SSF48208">
    <property type="entry name" value="Six-hairpin glycosidases"/>
    <property type="match status" value="1"/>
</dbReference>
<name>A0AAW0BDV5_9AGAR</name>
<feature type="region of interest" description="Disordered" evidence="8">
    <location>
        <begin position="421"/>
        <end position="455"/>
    </location>
</feature>
<evidence type="ECO:0000256" key="3">
    <source>
        <dbReference type="ARBA" id="ARBA00012350"/>
    </source>
</evidence>
<keyword evidence="5" id="KW-0378">Hydrolase</keyword>
<reference evidence="11 12" key="1">
    <citation type="submission" date="2024-01" db="EMBL/GenBank/DDBJ databases">
        <title>A draft genome for a cacao thread blight-causing isolate of Paramarasmius palmivorus.</title>
        <authorList>
            <person name="Baruah I.K."/>
            <person name="Bukari Y."/>
            <person name="Amoako-Attah I."/>
            <person name="Meinhardt L.W."/>
            <person name="Bailey B.A."/>
            <person name="Cohen S.P."/>
        </authorList>
    </citation>
    <scope>NUCLEOTIDE SEQUENCE [LARGE SCALE GENOMIC DNA]</scope>
    <source>
        <strain evidence="11 12">GH-12</strain>
    </source>
</reference>
<evidence type="ECO:0000256" key="6">
    <source>
        <dbReference type="ARBA" id="ARBA00023180"/>
    </source>
</evidence>
<dbReference type="EMBL" id="JAYKXP010000141">
    <property type="protein sequence ID" value="KAK7023370.1"/>
    <property type="molecule type" value="Genomic_DNA"/>
</dbReference>
<dbReference type="GO" id="GO:0008496">
    <property type="term" value="F:mannan endo-1,6-alpha-mannosidase activity"/>
    <property type="evidence" value="ECO:0007669"/>
    <property type="project" value="UniProtKB-EC"/>
</dbReference>
<dbReference type="InterPro" id="IPR008928">
    <property type="entry name" value="6-hairpin_glycosidase_sf"/>
</dbReference>
<dbReference type="InterPro" id="IPR005198">
    <property type="entry name" value="Glyco_hydro_76"/>
</dbReference>
<dbReference type="PANTHER" id="PTHR12145">
    <property type="entry name" value="MANNAN ENDO-1,6-ALPHA-MANNOSIDASE DCW1"/>
    <property type="match status" value="1"/>
</dbReference>